<dbReference type="FunFam" id="3.40.50.720:FF:000147">
    <property type="entry name" value="Reticulon-4-interacting protein 1 homolog, mitochondrial"/>
    <property type="match status" value="1"/>
</dbReference>
<protein>
    <recommendedName>
        <fullName evidence="6">Enoyl reductase (ER) domain-containing protein</fullName>
    </recommendedName>
</protein>
<evidence type="ECO:0000313" key="7">
    <source>
        <dbReference type="EnsemblMetazoa" id="XP_020908942.1"/>
    </source>
</evidence>
<evidence type="ECO:0000256" key="1">
    <source>
        <dbReference type="ARBA" id="ARBA00004173"/>
    </source>
</evidence>
<feature type="domain" description="Enoyl reductase (ER)" evidence="6">
    <location>
        <begin position="48"/>
        <end position="385"/>
    </location>
</feature>
<dbReference type="OrthoDB" id="48317at2759"/>
<dbReference type="PANTHER" id="PTHR11695">
    <property type="entry name" value="ALCOHOL DEHYDROGENASE RELATED"/>
    <property type="match status" value="1"/>
</dbReference>
<dbReference type="InterPro" id="IPR050700">
    <property type="entry name" value="YIM1/Zinc_Alcohol_DH_Fams"/>
</dbReference>
<dbReference type="InterPro" id="IPR011032">
    <property type="entry name" value="GroES-like_sf"/>
</dbReference>
<reference evidence="7" key="1">
    <citation type="submission" date="2022-11" db="UniProtKB">
        <authorList>
            <consortium name="EnsemblMetazoa"/>
        </authorList>
    </citation>
    <scope>IDENTIFICATION</scope>
</reference>
<dbReference type="CDD" id="cd08248">
    <property type="entry name" value="RTN4I1"/>
    <property type="match status" value="1"/>
</dbReference>
<evidence type="ECO:0000256" key="2">
    <source>
        <dbReference type="ARBA" id="ARBA00010371"/>
    </source>
</evidence>
<keyword evidence="3" id="KW-0809">Transit peptide</keyword>
<dbReference type="GO" id="GO:0005739">
    <property type="term" value="C:mitochondrion"/>
    <property type="evidence" value="ECO:0007669"/>
    <property type="project" value="UniProtKB-SubCell"/>
</dbReference>
<dbReference type="Pfam" id="PF08240">
    <property type="entry name" value="ADH_N"/>
    <property type="match status" value="1"/>
</dbReference>
<dbReference type="RefSeq" id="XP_020908942.1">
    <property type="nucleotide sequence ID" value="XM_021053283.2"/>
</dbReference>
<sequence length="401" mass="43607">MSCTISSSRMFNRLVKRACNTSIPALKHMRWLSSNPGVMQCWSLDQYGGNEVLQLNTVEMPSVQSSADILVKVHAASVNPFDIRMRNGYGSKLLNLWRKTKGASEFPLVLGRDFSGVVVKTGKLVRRFRPGDEVWGSPTVPNGGTHTQYLVARQDEISHKPGCLSHVEAASLPYVACTVWVALVSRAGLKPDNCFEKRILVYGGSGGIGTLAIQLLKAWGAHVTTTCSTGAIDLVKSLGADHIVDYKINDVEQELRELPGFDVILDPFGYQNQKMATNLLSFCTGAVYVNLAPPLLNEIDRLGLGKGVISSGQSLVSSFAKKALFKGGSESWAFAIPNPGALNHIAKLCEEGKIRPVVQEVFPFNKTPDAFAHLEAGHSRGKTVIQMEQPDEKLSDVKGNQ</sequence>
<dbReference type="GO" id="GO:0016491">
    <property type="term" value="F:oxidoreductase activity"/>
    <property type="evidence" value="ECO:0007669"/>
    <property type="project" value="UniProtKB-KW"/>
</dbReference>
<dbReference type="Gene3D" id="3.90.180.10">
    <property type="entry name" value="Medium-chain alcohol dehydrogenases, catalytic domain"/>
    <property type="match status" value="1"/>
</dbReference>
<keyword evidence="5" id="KW-0496">Mitochondrion</keyword>
<dbReference type="SUPFAM" id="SSF51735">
    <property type="entry name" value="NAD(P)-binding Rossmann-fold domains"/>
    <property type="match status" value="1"/>
</dbReference>
<dbReference type="OMA" id="PVVPGWD"/>
<evidence type="ECO:0000259" key="6">
    <source>
        <dbReference type="SMART" id="SM00829"/>
    </source>
</evidence>
<comment type="subcellular location">
    <subcellularLocation>
        <location evidence="1">Mitochondrion</location>
    </subcellularLocation>
</comment>
<dbReference type="GeneID" id="110246901"/>
<evidence type="ECO:0000256" key="3">
    <source>
        <dbReference type="ARBA" id="ARBA00022946"/>
    </source>
</evidence>
<organism evidence="7 8">
    <name type="scientific">Exaiptasia diaphana</name>
    <name type="common">Tropical sea anemone</name>
    <name type="synonym">Aiptasia pulchella</name>
    <dbReference type="NCBI Taxonomy" id="2652724"/>
    <lineage>
        <taxon>Eukaryota</taxon>
        <taxon>Metazoa</taxon>
        <taxon>Cnidaria</taxon>
        <taxon>Anthozoa</taxon>
        <taxon>Hexacorallia</taxon>
        <taxon>Actiniaria</taxon>
        <taxon>Aiptasiidae</taxon>
        <taxon>Exaiptasia</taxon>
    </lineage>
</organism>
<dbReference type="InterPro" id="IPR020843">
    <property type="entry name" value="ER"/>
</dbReference>
<dbReference type="AlphaFoldDB" id="A0A913XR71"/>
<evidence type="ECO:0000313" key="8">
    <source>
        <dbReference type="Proteomes" id="UP000887567"/>
    </source>
</evidence>
<accession>A0A913XR71</accession>
<proteinExistence type="inferred from homology"/>
<name>A0A913XR71_EXADI</name>
<keyword evidence="8" id="KW-1185">Reference proteome</keyword>
<dbReference type="KEGG" id="epa:110246901"/>
<dbReference type="InterPro" id="IPR013154">
    <property type="entry name" value="ADH-like_N"/>
</dbReference>
<dbReference type="EnsemblMetazoa" id="XM_021053283.2">
    <property type="protein sequence ID" value="XP_020908942.1"/>
    <property type="gene ID" value="LOC110246901"/>
</dbReference>
<dbReference type="PANTHER" id="PTHR11695:SF294">
    <property type="entry name" value="RETICULON-4-INTERACTING PROTEIN 1, MITOCHONDRIAL"/>
    <property type="match status" value="1"/>
</dbReference>
<evidence type="ECO:0000256" key="4">
    <source>
        <dbReference type="ARBA" id="ARBA00023002"/>
    </source>
</evidence>
<keyword evidence="4" id="KW-0560">Oxidoreductase</keyword>
<evidence type="ECO:0000256" key="5">
    <source>
        <dbReference type="ARBA" id="ARBA00023128"/>
    </source>
</evidence>
<dbReference type="Pfam" id="PF13602">
    <property type="entry name" value="ADH_zinc_N_2"/>
    <property type="match status" value="1"/>
</dbReference>
<dbReference type="SMART" id="SM00829">
    <property type="entry name" value="PKS_ER"/>
    <property type="match status" value="1"/>
</dbReference>
<dbReference type="InterPro" id="IPR037397">
    <property type="entry name" value="RTN4IP1"/>
</dbReference>
<dbReference type="SUPFAM" id="SSF50129">
    <property type="entry name" value="GroES-like"/>
    <property type="match status" value="1"/>
</dbReference>
<dbReference type="Proteomes" id="UP000887567">
    <property type="component" value="Unplaced"/>
</dbReference>
<dbReference type="Gene3D" id="3.40.50.720">
    <property type="entry name" value="NAD(P)-binding Rossmann-like Domain"/>
    <property type="match status" value="1"/>
</dbReference>
<dbReference type="InterPro" id="IPR036291">
    <property type="entry name" value="NAD(P)-bd_dom_sf"/>
</dbReference>
<comment type="similarity">
    <text evidence="2">Belongs to the zinc-containing alcohol dehydrogenase family. Quinone oxidoreductase subfamily.</text>
</comment>